<dbReference type="AlphaFoldDB" id="A0A533IBQ8"/>
<gene>
    <name evidence="1" type="ORF">DI616_04150</name>
</gene>
<evidence type="ECO:0000313" key="2">
    <source>
        <dbReference type="Proteomes" id="UP000315344"/>
    </source>
</evidence>
<organism evidence="1 2">
    <name type="scientific">Paracoccus denitrificans</name>
    <dbReference type="NCBI Taxonomy" id="266"/>
    <lineage>
        <taxon>Bacteria</taxon>
        <taxon>Pseudomonadati</taxon>
        <taxon>Pseudomonadota</taxon>
        <taxon>Alphaproteobacteria</taxon>
        <taxon>Rhodobacterales</taxon>
        <taxon>Paracoccaceae</taxon>
        <taxon>Paracoccus</taxon>
    </lineage>
</organism>
<evidence type="ECO:0000313" key="1">
    <source>
        <dbReference type="EMBL" id="TKW68295.1"/>
    </source>
</evidence>
<protein>
    <submittedName>
        <fullName evidence="1">Uncharacterized protein</fullName>
    </submittedName>
</protein>
<proteinExistence type="predicted"/>
<dbReference type="EMBL" id="VAFL01000002">
    <property type="protein sequence ID" value="TKW68295.1"/>
    <property type="molecule type" value="Genomic_DNA"/>
</dbReference>
<reference evidence="1 2" key="1">
    <citation type="journal article" date="2017" name="Nat. Commun.">
        <title>In situ click chemistry generation of cyclooxygenase-2 inhibitors.</title>
        <authorList>
            <person name="Bhardwaj A."/>
            <person name="Kaur J."/>
            <person name="Wuest M."/>
            <person name="Wuest F."/>
        </authorList>
    </citation>
    <scope>NUCLEOTIDE SEQUENCE [LARGE SCALE GENOMIC DNA]</scope>
    <source>
        <strain evidence="1">S2_012_000_R3_94</strain>
    </source>
</reference>
<name>A0A533IBQ8_PARDE</name>
<dbReference type="Pfam" id="PF13644">
    <property type="entry name" value="DKNYY"/>
    <property type="match status" value="1"/>
</dbReference>
<comment type="caution">
    <text evidence="1">The sequence shown here is derived from an EMBL/GenBank/DDBJ whole genome shotgun (WGS) entry which is preliminary data.</text>
</comment>
<dbReference type="InterPro" id="IPR027375">
    <property type="entry name" value="DKNYY"/>
</dbReference>
<sequence>MAYMINDRRFPMQNPRLIPLAARAAGEPVDPGAFHVWDKSRLASLPGYDAYTDREKWELPKDDFLAALLAPVADRLTGFVLFEEQGPDTAIYALLDDQQLYPVLIPTLPSIHCYWEVFGRIARAAEPDWPLAAAQLARGVISADFAQFVWPEFSKAYRDHQRILETEAKLSDIGPTLVESPWEHQKQEFSDDLRHRYTAHYAGDGKRVYLAENGRIQKLYRNSDPKTFRILSEVFALDRNNVYVLGEIVPKIDPATFRVIHEDLRSYLYIFADRSHAWDRKSLMKGVDPNGLTVLNRFYARNATQVIDLYSLKPITGADATTFEVTDDAGNARDSQREYFLALKPRWSPELFAEELQRDPYGCVRAGQAGIKSRRRKPNKP</sequence>
<dbReference type="Proteomes" id="UP000315344">
    <property type="component" value="Unassembled WGS sequence"/>
</dbReference>
<accession>A0A533IBQ8</accession>